<keyword evidence="2" id="KW-1185">Reference proteome</keyword>
<reference evidence="1 2" key="1">
    <citation type="submission" date="2018-06" db="EMBL/GenBank/DDBJ databases">
        <title>Genomic Encyclopedia of Type Strains, Phase IV (KMG-IV): sequencing the most valuable type-strain genomes for metagenomic binning, comparative biology and taxonomic classification.</title>
        <authorList>
            <person name="Goeker M."/>
        </authorList>
    </citation>
    <scope>NUCLEOTIDE SEQUENCE [LARGE SCALE GENOMIC DNA]</scope>
    <source>
        <strain evidence="1 2">DSM 24032</strain>
    </source>
</reference>
<dbReference type="RefSeq" id="WP_211317071.1">
    <property type="nucleotide sequence ID" value="NZ_QNRT01000029.1"/>
</dbReference>
<feature type="non-terminal residue" evidence="1">
    <location>
        <position position="1"/>
    </location>
</feature>
<protein>
    <submittedName>
        <fullName evidence="1">Uncharacterized protein</fullName>
    </submittedName>
</protein>
<comment type="caution">
    <text evidence="1">The sequence shown here is derived from an EMBL/GenBank/DDBJ whole genome shotgun (WGS) entry which is preliminary data.</text>
</comment>
<dbReference type="InParanoid" id="A0A395JF52"/>
<sequence>KSHHLTRRQSSLRQQAGSAGRLLRAAPWLSVTRQNMTPDRDTKKALRWDAGLRTSEPKLKVSGPEYSMSYACLSCKTAHKRHAEGSPSDCPLKMECPICKGTTFNLGRHFKAPKKSDDVQWKKVAFLIEHGFLFQKIRLDQNSYESVPYPKTLVEAKEFVVTYKDWAITNVL</sequence>
<dbReference type="Proteomes" id="UP000253083">
    <property type="component" value="Unassembled WGS sequence"/>
</dbReference>
<evidence type="ECO:0000313" key="1">
    <source>
        <dbReference type="EMBL" id="RBP44181.1"/>
    </source>
</evidence>
<organism evidence="1 2">
    <name type="scientific">Arenicella xantha</name>
    <dbReference type="NCBI Taxonomy" id="644221"/>
    <lineage>
        <taxon>Bacteria</taxon>
        <taxon>Pseudomonadati</taxon>
        <taxon>Pseudomonadota</taxon>
        <taxon>Gammaproteobacteria</taxon>
        <taxon>Arenicellales</taxon>
        <taxon>Arenicellaceae</taxon>
        <taxon>Arenicella</taxon>
    </lineage>
</organism>
<name>A0A395JF52_9GAMM</name>
<dbReference type="AlphaFoldDB" id="A0A395JF52"/>
<proteinExistence type="predicted"/>
<evidence type="ECO:0000313" key="2">
    <source>
        <dbReference type="Proteomes" id="UP000253083"/>
    </source>
</evidence>
<accession>A0A395JF52</accession>
<gene>
    <name evidence="1" type="ORF">DFR28_1291</name>
</gene>
<dbReference type="EMBL" id="QNRT01000029">
    <property type="protein sequence ID" value="RBP44181.1"/>
    <property type="molecule type" value="Genomic_DNA"/>
</dbReference>